<dbReference type="PROSITE" id="PS51257">
    <property type="entry name" value="PROKAR_LIPOPROTEIN"/>
    <property type="match status" value="1"/>
</dbReference>
<proteinExistence type="predicted"/>
<dbReference type="RefSeq" id="WP_184589584.1">
    <property type="nucleotide sequence ID" value="NZ_JACHLI010000009.1"/>
</dbReference>
<dbReference type="Proteomes" id="UP000566995">
    <property type="component" value="Unassembled WGS sequence"/>
</dbReference>
<evidence type="ECO:0000313" key="3">
    <source>
        <dbReference type="Proteomes" id="UP000566995"/>
    </source>
</evidence>
<organism evidence="2 3">
    <name type="scientific">Pseudomonas nitroreducens</name>
    <dbReference type="NCBI Taxonomy" id="46680"/>
    <lineage>
        <taxon>Bacteria</taxon>
        <taxon>Pseudomonadati</taxon>
        <taxon>Pseudomonadota</taxon>
        <taxon>Gammaproteobacteria</taxon>
        <taxon>Pseudomonadales</taxon>
        <taxon>Pseudomonadaceae</taxon>
        <taxon>Pseudomonas</taxon>
    </lineage>
</organism>
<feature type="signal peptide" evidence="1">
    <location>
        <begin position="1"/>
        <end position="19"/>
    </location>
</feature>
<evidence type="ECO:0008006" key="4">
    <source>
        <dbReference type="Google" id="ProtNLM"/>
    </source>
</evidence>
<name>A0A7W7P0V0_PSENT</name>
<keyword evidence="1" id="KW-0732">Signal</keyword>
<dbReference type="EMBL" id="JACHLI010000009">
    <property type="protein sequence ID" value="MBB4863826.1"/>
    <property type="molecule type" value="Genomic_DNA"/>
</dbReference>
<gene>
    <name evidence="2" type="ORF">HNP46_002686</name>
</gene>
<sequence>MRSILAVLSVLAVSTGVLSGCASYQSDEVHPVPADRLLGYQQPGKDSVKVDVTRDVGYIGGGCYVALTIDHEIAARIGKGEVASFHVPAGKHVVGIIGDKDGDGLCSKAMLRRELLVPLEPGGNNAFRIVSDNRTGFDIKPAVE</sequence>
<dbReference type="AlphaFoldDB" id="A0A7W7P0V0"/>
<reference evidence="2 3" key="1">
    <citation type="submission" date="2020-08" db="EMBL/GenBank/DDBJ databases">
        <title>Functional genomics of gut bacteria from endangered species of beetles.</title>
        <authorList>
            <person name="Carlos-Shanley C."/>
        </authorList>
    </citation>
    <scope>NUCLEOTIDE SEQUENCE [LARGE SCALE GENOMIC DNA]</scope>
    <source>
        <strain evidence="2 3">S00179</strain>
    </source>
</reference>
<feature type="chain" id="PRO_5030660482" description="3-isopropylmalate dehydratase" evidence="1">
    <location>
        <begin position="20"/>
        <end position="144"/>
    </location>
</feature>
<protein>
    <recommendedName>
        <fullName evidence="4">3-isopropylmalate dehydratase</fullName>
    </recommendedName>
</protein>
<evidence type="ECO:0000313" key="2">
    <source>
        <dbReference type="EMBL" id="MBB4863826.1"/>
    </source>
</evidence>
<evidence type="ECO:0000256" key="1">
    <source>
        <dbReference type="SAM" id="SignalP"/>
    </source>
</evidence>
<accession>A0A7W7P0V0</accession>
<comment type="caution">
    <text evidence="2">The sequence shown here is derived from an EMBL/GenBank/DDBJ whole genome shotgun (WGS) entry which is preliminary data.</text>
</comment>